<evidence type="ECO:0000256" key="1">
    <source>
        <dbReference type="ARBA" id="ARBA00005180"/>
    </source>
</evidence>
<feature type="binding site" evidence="15">
    <location>
        <begin position="198"/>
        <end position="200"/>
    </location>
    <ligand>
        <name>uracil</name>
        <dbReference type="ChEBI" id="CHEBI:17568"/>
    </ligand>
</feature>
<dbReference type="HAMAP" id="MF_01218_B">
    <property type="entry name" value="Upp_B"/>
    <property type="match status" value="1"/>
</dbReference>
<evidence type="ECO:0000256" key="15">
    <source>
        <dbReference type="HAMAP-Rule" id="MF_01218"/>
    </source>
</evidence>
<dbReference type="NCBIfam" id="NF001097">
    <property type="entry name" value="PRK00129.1"/>
    <property type="match status" value="1"/>
</dbReference>
<dbReference type="EMBL" id="DSGB01000003">
    <property type="protein sequence ID" value="HER95449.1"/>
    <property type="molecule type" value="Genomic_DNA"/>
</dbReference>
<evidence type="ECO:0000256" key="3">
    <source>
        <dbReference type="ARBA" id="ARBA00011894"/>
    </source>
</evidence>
<proteinExistence type="inferred from homology"/>
<feature type="domain" description="Phosphoribosyltransferase" evidence="16">
    <location>
        <begin position="7"/>
        <end position="207"/>
    </location>
</feature>
<evidence type="ECO:0000259" key="16">
    <source>
        <dbReference type="Pfam" id="PF14681"/>
    </source>
</evidence>
<comment type="caution">
    <text evidence="17">The sequence shown here is derived from an EMBL/GenBank/DDBJ whole genome shotgun (WGS) entry which is preliminary data.</text>
</comment>
<organism evidence="17">
    <name type="scientific">Rhodothermus marinus</name>
    <name type="common">Rhodothermus obamensis</name>
    <dbReference type="NCBI Taxonomy" id="29549"/>
    <lineage>
        <taxon>Bacteria</taxon>
        <taxon>Pseudomonadati</taxon>
        <taxon>Rhodothermota</taxon>
        <taxon>Rhodothermia</taxon>
        <taxon>Rhodothermales</taxon>
        <taxon>Rhodothermaceae</taxon>
        <taxon>Rhodothermus</taxon>
    </lineage>
</organism>
<dbReference type="Gene3D" id="3.40.50.2020">
    <property type="match status" value="1"/>
</dbReference>
<evidence type="ECO:0000256" key="9">
    <source>
        <dbReference type="ARBA" id="ARBA00023134"/>
    </source>
</evidence>
<keyword evidence="8 15" id="KW-0460">Magnesium</keyword>
<feature type="binding site" evidence="15">
    <location>
        <position position="193"/>
    </location>
    <ligand>
        <name>uracil</name>
        <dbReference type="ChEBI" id="CHEBI:17568"/>
    </ligand>
</feature>
<evidence type="ECO:0000256" key="7">
    <source>
        <dbReference type="ARBA" id="ARBA00022741"/>
    </source>
</evidence>
<dbReference type="InterPro" id="IPR050054">
    <property type="entry name" value="UPRTase/APRTase"/>
</dbReference>
<dbReference type="Pfam" id="PF14681">
    <property type="entry name" value="UPRTase"/>
    <property type="match status" value="1"/>
</dbReference>
<feature type="binding site" evidence="15">
    <location>
        <position position="199"/>
    </location>
    <ligand>
        <name>5-phospho-alpha-D-ribose 1-diphosphate</name>
        <dbReference type="ChEBI" id="CHEBI:58017"/>
    </ligand>
</feature>
<dbReference type="GO" id="GO:0006223">
    <property type="term" value="P:uracil salvage"/>
    <property type="evidence" value="ECO:0007669"/>
    <property type="project" value="InterPro"/>
</dbReference>
<dbReference type="GO" id="GO:0005525">
    <property type="term" value="F:GTP binding"/>
    <property type="evidence" value="ECO:0007669"/>
    <property type="project" value="UniProtKB-KW"/>
</dbReference>
<evidence type="ECO:0000256" key="5">
    <source>
        <dbReference type="ARBA" id="ARBA00022676"/>
    </source>
</evidence>
<evidence type="ECO:0000256" key="6">
    <source>
        <dbReference type="ARBA" id="ARBA00022679"/>
    </source>
</evidence>
<feature type="binding site" evidence="15">
    <location>
        <position position="78"/>
    </location>
    <ligand>
        <name>5-phospho-alpha-D-ribose 1-diphosphate</name>
        <dbReference type="ChEBI" id="CHEBI:58017"/>
    </ligand>
</feature>
<dbReference type="CDD" id="cd06223">
    <property type="entry name" value="PRTases_typeI"/>
    <property type="match status" value="1"/>
</dbReference>
<dbReference type="SUPFAM" id="SSF53271">
    <property type="entry name" value="PRTase-like"/>
    <property type="match status" value="1"/>
</dbReference>
<dbReference type="GO" id="GO:0044206">
    <property type="term" value="P:UMP salvage"/>
    <property type="evidence" value="ECO:0007669"/>
    <property type="project" value="UniProtKB-UniRule"/>
</dbReference>
<accession>A0A7V2AZE1</accession>
<evidence type="ECO:0000256" key="13">
    <source>
        <dbReference type="ARBA" id="ARBA00072146"/>
    </source>
</evidence>
<reference evidence="17" key="1">
    <citation type="journal article" date="2020" name="mSystems">
        <title>Genome- and Community-Level Interaction Insights into Carbon Utilization and Element Cycling Functions of Hydrothermarchaeota in Hydrothermal Sediment.</title>
        <authorList>
            <person name="Zhou Z."/>
            <person name="Liu Y."/>
            <person name="Xu W."/>
            <person name="Pan J."/>
            <person name="Luo Z.H."/>
            <person name="Li M."/>
        </authorList>
    </citation>
    <scope>NUCLEOTIDE SEQUENCE [LARGE SCALE GENOMIC DNA]</scope>
    <source>
        <strain evidence="17">SpSt-143</strain>
    </source>
</reference>
<name>A0A7V2AZE1_RHOMR</name>
<keyword evidence="6 15" id="KW-0808">Transferase</keyword>
<dbReference type="NCBIfam" id="TIGR01091">
    <property type="entry name" value="upp"/>
    <property type="match status" value="1"/>
</dbReference>
<comment type="similarity">
    <text evidence="2 15">Belongs to the UPRTase family.</text>
</comment>
<dbReference type="GO" id="GO:0005737">
    <property type="term" value="C:cytoplasm"/>
    <property type="evidence" value="ECO:0007669"/>
    <property type="project" value="UniProtKB-ARBA"/>
</dbReference>
<evidence type="ECO:0000313" key="17">
    <source>
        <dbReference type="EMBL" id="HER95449.1"/>
    </source>
</evidence>
<sequence>MSSLTIVDHPLLRRDLTLLRQRETPHGQFRQLVANAAAILAYEALRDLATEPIPIETPLEPTTGYRLAEEIVVVPILRAGLGMVDGFVRFVPEARIGHLGMQRDERTKLPIDYYRSIPGGIETARVFVVDPMLATGGSAIQAIHHLKAQGARRFTFVCLIAAPEGIRALQEVHPEVRIVTAAVDRGLDANAFIRPGLGDAGDRIFGTGSEAF</sequence>
<comment type="cofactor">
    <cofactor evidence="15">
        <name>Mg(2+)</name>
        <dbReference type="ChEBI" id="CHEBI:18420"/>
    </cofactor>
    <text evidence="15">Binds 1 Mg(2+) ion per subunit. The magnesium is bound as Mg-PRPP.</text>
</comment>
<dbReference type="AlphaFoldDB" id="A0A7V2AZE1"/>
<dbReference type="UniPathway" id="UPA00574">
    <property type="reaction ID" value="UER00636"/>
</dbReference>
<protein>
    <recommendedName>
        <fullName evidence="13 15">Uracil phosphoribosyltransferase</fullName>
        <ecNumber evidence="3 15">2.4.2.9</ecNumber>
    </recommendedName>
    <alternativeName>
        <fullName evidence="10 15">UMP pyrophosphorylase</fullName>
    </alternativeName>
    <alternativeName>
        <fullName evidence="14 15">UPRTase</fullName>
    </alternativeName>
</protein>
<evidence type="ECO:0000256" key="14">
    <source>
        <dbReference type="ARBA" id="ARBA00079807"/>
    </source>
</evidence>
<evidence type="ECO:0000256" key="2">
    <source>
        <dbReference type="ARBA" id="ARBA00009516"/>
    </source>
</evidence>
<keyword evidence="4 15" id="KW-0021">Allosteric enzyme</keyword>
<dbReference type="InterPro" id="IPR000836">
    <property type="entry name" value="PRTase_dom"/>
</dbReference>
<evidence type="ECO:0000256" key="10">
    <source>
        <dbReference type="ARBA" id="ARBA00031082"/>
    </source>
</evidence>
<dbReference type="InterPro" id="IPR005765">
    <property type="entry name" value="UPRT"/>
</dbReference>
<comment type="function">
    <text evidence="12 15">Catalyzes the conversion of uracil and 5-phospho-alpha-D-ribose 1-diphosphate (PRPP) to UMP and diphosphate.</text>
</comment>
<dbReference type="FunFam" id="3.40.50.2020:FF:000003">
    <property type="entry name" value="Uracil phosphoribosyltransferase"/>
    <property type="match status" value="1"/>
</dbReference>
<dbReference type="EC" id="2.4.2.9" evidence="3 15"/>
<keyword evidence="7 15" id="KW-0547">Nucleotide-binding</keyword>
<comment type="catalytic activity">
    <reaction evidence="11 15">
        <text>UMP + diphosphate = 5-phospho-alpha-D-ribose 1-diphosphate + uracil</text>
        <dbReference type="Rhea" id="RHEA:13017"/>
        <dbReference type="ChEBI" id="CHEBI:17568"/>
        <dbReference type="ChEBI" id="CHEBI:33019"/>
        <dbReference type="ChEBI" id="CHEBI:57865"/>
        <dbReference type="ChEBI" id="CHEBI:58017"/>
        <dbReference type="EC" id="2.4.2.9"/>
    </reaction>
</comment>
<dbReference type="InterPro" id="IPR034332">
    <property type="entry name" value="Upp_B"/>
</dbReference>
<comment type="pathway">
    <text evidence="1 15">Pyrimidine metabolism; UMP biosynthesis via salvage pathway; UMP from uracil: step 1/1.</text>
</comment>
<evidence type="ECO:0000256" key="12">
    <source>
        <dbReference type="ARBA" id="ARBA00056901"/>
    </source>
</evidence>
<dbReference type="GO" id="GO:0004845">
    <property type="term" value="F:uracil phosphoribosyltransferase activity"/>
    <property type="evidence" value="ECO:0007669"/>
    <property type="project" value="UniProtKB-UniRule"/>
</dbReference>
<feature type="binding site" evidence="15">
    <location>
        <begin position="130"/>
        <end position="138"/>
    </location>
    <ligand>
        <name>5-phospho-alpha-D-ribose 1-diphosphate</name>
        <dbReference type="ChEBI" id="CHEBI:58017"/>
    </ligand>
</feature>
<dbReference type="InterPro" id="IPR029057">
    <property type="entry name" value="PRTase-like"/>
</dbReference>
<keyword evidence="9 15" id="KW-0342">GTP-binding</keyword>
<gene>
    <name evidence="15" type="primary">upp</name>
    <name evidence="17" type="ORF">ENO59_02880</name>
</gene>
<comment type="activity regulation">
    <text evidence="15">Allosterically activated by GTP.</text>
</comment>
<keyword evidence="5 15" id="KW-0328">Glycosyltransferase</keyword>
<evidence type="ECO:0000256" key="11">
    <source>
        <dbReference type="ARBA" id="ARBA00052919"/>
    </source>
</evidence>
<feature type="binding site" evidence="15">
    <location>
        <position position="103"/>
    </location>
    <ligand>
        <name>5-phospho-alpha-D-ribose 1-diphosphate</name>
        <dbReference type="ChEBI" id="CHEBI:58017"/>
    </ligand>
</feature>
<dbReference type="GO" id="GO:0000287">
    <property type="term" value="F:magnesium ion binding"/>
    <property type="evidence" value="ECO:0007669"/>
    <property type="project" value="UniProtKB-UniRule"/>
</dbReference>
<evidence type="ECO:0000256" key="4">
    <source>
        <dbReference type="ARBA" id="ARBA00022533"/>
    </source>
</evidence>
<evidence type="ECO:0000256" key="8">
    <source>
        <dbReference type="ARBA" id="ARBA00022842"/>
    </source>
</evidence>
<dbReference type="PANTHER" id="PTHR32315:SF4">
    <property type="entry name" value="URACIL PHOSPHORIBOSYLTRANSFERASE, CHLOROPLASTIC"/>
    <property type="match status" value="1"/>
</dbReference>
<dbReference type="PANTHER" id="PTHR32315">
    <property type="entry name" value="ADENINE PHOSPHORIBOSYLTRANSFERASE"/>
    <property type="match status" value="1"/>
</dbReference>